<evidence type="ECO:0000313" key="10">
    <source>
        <dbReference type="EMBL" id="KAF4113325.1"/>
    </source>
</evidence>
<dbReference type="InterPro" id="IPR050357">
    <property type="entry name" value="Arrestin_domain-protein"/>
</dbReference>
<dbReference type="PANTHER" id="PTHR11188:SF176">
    <property type="entry name" value="ARRESTIN DOMAIN-CONTAINING PROTEIN 1"/>
    <property type="match status" value="1"/>
</dbReference>
<feature type="transmembrane region" description="Helical" evidence="8">
    <location>
        <begin position="255"/>
        <end position="277"/>
    </location>
</feature>
<dbReference type="GO" id="GO:0015031">
    <property type="term" value="P:protein transport"/>
    <property type="evidence" value="ECO:0007669"/>
    <property type="project" value="TreeGrafter"/>
</dbReference>
<keyword evidence="11" id="KW-1185">Reference proteome</keyword>
<name>A0A7J6D284_9TELE</name>
<feature type="transmembrane region" description="Helical" evidence="8">
    <location>
        <begin position="289"/>
        <end position="314"/>
    </location>
</feature>
<dbReference type="PANTHER" id="PTHR11188">
    <property type="entry name" value="ARRESTIN DOMAIN CONTAINING PROTEIN"/>
    <property type="match status" value="1"/>
</dbReference>
<evidence type="ECO:0000256" key="1">
    <source>
        <dbReference type="ARBA" id="ARBA00004370"/>
    </source>
</evidence>
<comment type="similarity">
    <text evidence="6">Belongs to the G-protein coupled receptor 1 family.</text>
</comment>
<proteinExistence type="inferred from homology"/>
<dbReference type="SMART" id="SM01017">
    <property type="entry name" value="Arrestin_C"/>
    <property type="match status" value="1"/>
</dbReference>
<feature type="transmembrane region" description="Helical" evidence="8">
    <location>
        <begin position="334"/>
        <end position="352"/>
    </location>
</feature>
<dbReference type="Proteomes" id="UP000579812">
    <property type="component" value="Unassembled WGS sequence"/>
</dbReference>
<dbReference type="InterPro" id="IPR011021">
    <property type="entry name" value="Arrestin-like_N"/>
</dbReference>
<evidence type="ECO:0000313" key="11">
    <source>
        <dbReference type="Proteomes" id="UP000579812"/>
    </source>
</evidence>
<comment type="caution">
    <text evidence="10">The sequence shown here is derived from an EMBL/GenBank/DDBJ whole genome shotgun (WGS) entry which is preliminary data.</text>
</comment>
<keyword evidence="4 8" id="KW-1133">Transmembrane helix</keyword>
<feature type="domain" description="G-protein coupled receptors family 1 profile" evidence="9">
    <location>
        <begin position="269"/>
        <end position="385"/>
    </location>
</feature>
<evidence type="ECO:0000259" key="9">
    <source>
        <dbReference type="PROSITE" id="PS50262"/>
    </source>
</evidence>
<dbReference type="InterPro" id="IPR014756">
    <property type="entry name" value="Ig_E-set"/>
</dbReference>
<feature type="compositionally biased region" description="Pro residues" evidence="7">
    <location>
        <begin position="719"/>
        <end position="736"/>
    </location>
</feature>
<dbReference type="SUPFAM" id="SSF81321">
    <property type="entry name" value="Family A G protein-coupled receptor-like"/>
    <property type="match status" value="1"/>
</dbReference>
<dbReference type="InterPro" id="IPR014752">
    <property type="entry name" value="Arrestin-like_C"/>
</dbReference>
<dbReference type="PROSITE" id="PS50262">
    <property type="entry name" value="G_PROTEIN_RECEP_F1_2"/>
    <property type="match status" value="1"/>
</dbReference>
<feature type="transmembrane region" description="Helical" evidence="8">
    <location>
        <begin position="372"/>
        <end position="391"/>
    </location>
</feature>
<sequence>MDLKMNSTEFSSNSNATSGVPCPIKPQHISISVLICLTFLLGLLLNVFSLSRRKEAYLLYAALHRSCSRIKPRQWMISPAAISGTNRTGTTSASHVWASPTQRLHSQRLRVLTKVILPTPLPRLLGGRSSGTAGVLSWARAVLRRASAHALHSPHSASRCRCASHARISAPRWISPPISGELASVKPLVHVCSPPSGSKQSLLKARTLTKASSPHGELPSMKMSTNWHSSKMNTSDLPNASHGDTCTPEPQHMSLTVILCLVYLLGLLLNGFSLWVFTCRIHKWNSGAVLQFNLALSDAIITPLTPLMAAYFAMDSNWIFGDFACQLKIAVLSIHFNGSVIFLTLISVHRYVSVVHFNRSSLIKRKIFMKKLCAGIWCFLIIIGILYGWLLPVTTEENHGQCLTIHQTSFAHPPVHARWIENRMGKIQEFEITLNNNNKTVYSPGESLSGTLKISIAQPIQCKEIKVNCQGFCGVTSKSNDTDWTEEEQYFSSSVSIADKGTLKDGEHTFPFKFLLPAAAPTSFEGPYGRIIYRVRAFIETPRFAKDYKIEKPFSMKNTVNLNEIPGIQQPSSSSVTKNFSYMLVKNGTVVLKAKSDMRGYIAGQIIKVFAEIENKSEKSTGHVVASLMQKVTYNTKKPTYDLWTVAEVEGPGVKGGQKTEWKEQMIVPSLHLSTLTDGNLIQICYYIQVCLKYPEVSLSLPIYIGSIAVDPTQLSPSRPVPPMPAPRNNPAPAPSPAAAAAPTESAPPSLPPRTTPKPAPKPRPRSTYASPSAPLADLYPELPGVANYNGEMPKSPQHESGSQAPVSPNAFSYAPGLSFRQKQSSNGPSAPPLSSSTSPQERNAMSSSASLPPNYRSSLYPHEAPPSYEDSCNI</sequence>
<protein>
    <recommendedName>
        <fullName evidence="9">G-protein coupled receptors family 1 profile domain-containing protein</fullName>
    </recommendedName>
</protein>
<feature type="compositionally biased region" description="Pro residues" evidence="7">
    <location>
        <begin position="749"/>
        <end position="762"/>
    </location>
</feature>
<dbReference type="PROSITE" id="PS00237">
    <property type="entry name" value="G_PROTEIN_RECEP_F1_1"/>
    <property type="match status" value="1"/>
</dbReference>
<dbReference type="Pfam" id="PF00001">
    <property type="entry name" value="7tm_1"/>
    <property type="match status" value="1"/>
</dbReference>
<feature type="transmembrane region" description="Helical" evidence="8">
    <location>
        <begin position="29"/>
        <end position="48"/>
    </location>
</feature>
<keyword evidence="6" id="KW-0807">Transducer</keyword>
<dbReference type="PRINTS" id="PR00237">
    <property type="entry name" value="GPCRRHODOPSN"/>
</dbReference>
<dbReference type="GO" id="GO:0031625">
    <property type="term" value="F:ubiquitin protein ligase binding"/>
    <property type="evidence" value="ECO:0007669"/>
    <property type="project" value="TreeGrafter"/>
</dbReference>
<dbReference type="EMBL" id="JAAMOB010000005">
    <property type="protein sequence ID" value="KAF4113325.1"/>
    <property type="molecule type" value="Genomic_DNA"/>
</dbReference>
<organism evidence="10 11">
    <name type="scientific">Onychostoma macrolepis</name>
    <dbReference type="NCBI Taxonomy" id="369639"/>
    <lineage>
        <taxon>Eukaryota</taxon>
        <taxon>Metazoa</taxon>
        <taxon>Chordata</taxon>
        <taxon>Craniata</taxon>
        <taxon>Vertebrata</taxon>
        <taxon>Euteleostomi</taxon>
        <taxon>Actinopterygii</taxon>
        <taxon>Neopterygii</taxon>
        <taxon>Teleostei</taxon>
        <taxon>Ostariophysi</taxon>
        <taxon>Cypriniformes</taxon>
        <taxon>Cyprinidae</taxon>
        <taxon>Acrossocheilinae</taxon>
        <taxon>Onychostoma</taxon>
    </lineage>
</organism>
<feature type="compositionally biased region" description="Polar residues" evidence="7">
    <location>
        <begin position="799"/>
        <end position="811"/>
    </location>
</feature>
<reference evidence="10 11" key="1">
    <citation type="submission" date="2020-04" db="EMBL/GenBank/DDBJ databases">
        <title>Chromosome-level genome assembly of a cyprinid fish Onychostoma macrolepis by integration of Nanopore Sequencing, Bionano and Hi-C technology.</title>
        <authorList>
            <person name="Wang D."/>
        </authorList>
    </citation>
    <scope>NUCLEOTIDE SEQUENCE [LARGE SCALE GENOMIC DNA]</scope>
    <source>
        <strain evidence="10">SWU-2019</strain>
        <tissue evidence="10">Muscle</tissue>
    </source>
</reference>
<feature type="region of interest" description="Disordered" evidence="7">
    <location>
        <begin position="716"/>
        <end position="875"/>
    </location>
</feature>
<evidence type="ECO:0000256" key="2">
    <source>
        <dbReference type="ARBA" id="ARBA00005298"/>
    </source>
</evidence>
<keyword evidence="3 6" id="KW-0812">Transmembrane</keyword>
<dbReference type="InterPro" id="IPR011022">
    <property type="entry name" value="Arrestin_C-like"/>
</dbReference>
<gene>
    <name evidence="10" type="ORF">G5714_005870</name>
</gene>
<accession>A0A7J6D284</accession>
<dbReference type="InterPro" id="IPR017452">
    <property type="entry name" value="GPCR_Rhodpsn_7TM"/>
</dbReference>
<keyword evidence="6" id="KW-0675">Receptor</keyword>
<dbReference type="InterPro" id="IPR000276">
    <property type="entry name" value="GPCR_Rhodpsn"/>
</dbReference>
<dbReference type="Pfam" id="PF02752">
    <property type="entry name" value="Arrestin_C"/>
    <property type="match status" value="1"/>
</dbReference>
<dbReference type="GO" id="GO:0005737">
    <property type="term" value="C:cytoplasm"/>
    <property type="evidence" value="ECO:0007669"/>
    <property type="project" value="TreeGrafter"/>
</dbReference>
<evidence type="ECO:0000256" key="8">
    <source>
        <dbReference type="SAM" id="Phobius"/>
    </source>
</evidence>
<dbReference type="AlphaFoldDB" id="A0A7J6D284"/>
<dbReference type="Gene3D" id="1.20.1070.10">
    <property type="entry name" value="Rhodopsin 7-helix transmembrane proteins"/>
    <property type="match status" value="1"/>
</dbReference>
<dbReference type="GO" id="GO:0004930">
    <property type="term" value="F:G protein-coupled receptor activity"/>
    <property type="evidence" value="ECO:0007669"/>
    <property type="project" value="UniProtKB-KW"/>
</dbReference>
<dbReference type="Pfam" id="PF00339">
    <property type="entry name" value="Arrestin_N"/>
    <property type="match status" value="1"/>
</dbReference>
<dbReference type="GO" id="GO:0016020">
    <property type="term" value="C:membrane"/>
    <property type="evidence" value="ECO:0007669"/>
    <property type="project" value="UniProtKB-SubCell"/>
</dbReference>
<evidence type="ECO:0000256" key="6">
    <source>
        <dbReference type="RuleBase" id="RU000688"/>
    </source>
</evidence>
<keyword evidence="5 8" id="KW-0472">Membrane</keyword>
<evidence type="ECO:0000256" key="5">
    <source>
        <dbReference type="ARBA" id="ARBA00023136"/>
    </source>
</evidence>
<comment type="subcellular location">
    <subcellularLocation>
        <location evidence="1">Membrane</location>
    </subcellularLocation>
</comment>
<dbReference type="SUPFAM" id="SSF81296">
    <property type="entry name" value="E set domains"/>
    <property type="match status" value="2"/>
</dbReference>
<evidence type="ECO:0000256" key="3">
    <source>
        <dbReference type="ARBA" id="ARBA00022692"/>
    </source>
</evidence>
<dbReference type="Gene3D" id="2.60.40.640">
    <property type="match status" value="2"/>
</dbReference>
<evidence type="ECO:0000256" key="4">
    <source>
        <dbReference type="ARBA" id="ARBA00022989"/>
    </source>
</evidence>
<evidence type="ECO:0000256" key="7">
    <source>
        <dbReference type="SAM" id="MobiDB-lite"/>
    </source>
</evidence>
<dbReference type="GO" id="GO:1990756">
    <property type="term" value="F:ubiquitin-like ligase-substrate adaptor activity"/>
    <property type="evidence" value="ECO:0007669"/>
    <property type="project" value="TreeGrafter"/>
</dbReference>
<feature type="compositionally biased region" description="Polar residues" evidence="7">
    <location>
        <begin position="841"/>
        <end position="858"/>
    </location>
</feature>
<keyword evidence="6" id="KW-0297">G-protein coupled receptor</keyword>
<dbReference type="GO" id="GO:0007399">
    <property type="term" value="P:nervous system development"/>
    <property type="evidence" value="ECO:0007669"/>
    <property type="project" value="UniProtKB-ARBA"/>
</dbReference>
<comment type="similarity">
    <text evidence="2">Belongs to the arrestin family.</text>
</comment>
<feature type="compositionally biased region" description="Low complexity" evidence="7">
    <location>
        <begin position="737"/>
        <end position="748"/>
    </location>
</feature>